<dbReference type="STRING" id="395961.Cyan7425_0998"/>
<dbReference type="HAMAP" id="MF_01148">
    <property type="entry name" value="Lnt"/>
    <property type="match status" value="1"/>
</dbReference>
<sequence length="523" mass="58163">MNPLLLLIAGMAMGLATPPLPLWGLAWIALAPLWVMVRQARGRIFLAMKWGTLWGMAYHGVALRWLIGWHPLTWLGINWWASLAIVLSAFTAVILWGAAISALWAGGMAVLDRVWSKRCLSSPGSWTARIWLALLHLLSGISLWCGLEWLWSRSFLWWTSLSLTQSPADRWILHLGQLSGPNTVVAALVLVNGLWAEIWLLSRSLRATGQKAPMALYLIPLSCCLALHLLGGWLAEQPLITSAETALKVGIIQGNVPSSIKFSPQGLRQTIDRYSRGYQQLADQGVEGVLTPEGALPLVWTDPANRQLSAFQQTLRDRGVVLWLGSFGRKEQRITQSLFTVTAASPTYGRYNKVKLVPLGEYIPFEGLLGDLVQRFSPVNLGMKPGAWDQHLETPFGRAIASICYDSAFSTLFQTQAAAGGQFILSASNNDSFRSTAMMAQHHAQDVMRAIETDRWAVRATNTGYSGLVDPHGQTHWLSTANTYTLHAATIYRRQTQTYYVRWGDWLTPVLVMGVVLVYYFHR</sequence>
<feature type="transmembrane region" description="Helical" evidence="8">
    <location>
        <begin position="183"/>
        <end position="202"/>
    </location>
</feature>
<dbReference type="InterPro" id="IPR036526">
    <property type="entry name" value="C-N_Hydrolase_sf"/>
</dbReference>
<dbReference type="AlphaFoldDB" id="B8HXU5"/>
<evidence type="ECO:0000256" key="5">
    <source>
        <dbReference type="ARBA" id="ARBA00022989"/>
    </source>
</evidence>
<feature type="domain" description="CN hydrolase" evidence="9">
    <location>
        <begin position="252"/>
        <end position="498"/>
    </location>
</feature>
<evidence type="ECO:0000256" key="7">
    <source>
        <dbReference type="ARBA" id="ARBA00023315"/>
    </source>
</evidence>
<evidence type="ECO:0000256" key="8">
    <source>
        <dbReference type="HAMAP-Rule" id="MF_01148"/>
    </source>
</evidence>
<dbReference type="EC" id="2.3.1.269" evidence="8"/>
<dbReference type="PANTHER" id="PTHR38686">
    <property type="entry name" value="APOLIPOPROTEIN N-ACYLTRANSFERASE"/>
    <property type="match status" value="1"/>
</dbReference>
<dbReference type="Pfam" id="PF20154">
    <property type="entry name" value="LNT_N"/>
    <property type="match status" value="1"/>
</dbReference>
<feature type="transmembrane region" description="Helical" evidence="8">
    <location>
        <begin position="44"/>
        <end position="67"/>
    </location>
</feature>
<feature type="transmembrane region" description="Helical" evidence="8">
    <location>
        <begin position="503"/>
        <end position="521"/>
    </location>
</feature>
<feature type="transmembrane region" description="Helical" evidence="8">
    <location>
        <begin position="126"/>
        <end position="151"/>
    </location>
</feature>
<accession>B8HXU5</accession>
<keyword evidence="6 8" id="KW-0472">Membrane</keyword>
<dbReference type="CDD" id="cd07571">
    <property type="entry name" value="ALP_N-acyl_transferase"/>
    <property type="match status" value="1"/>
</dbReference>
<feature type="transmembrane region" description="Helical" evidence="8">
    <location>
        <begin position="20"/>
        <end position="37"/>
    </location>
</feature>
<organism evidence="10">
    <name type="scientific">Cyanothece sp. (strain PCC 7425 / ATCC 29141)</name>
    <dbReference type="NCBI Taxonomy" id="395961"/>
    <lineage>
        <taxon>Bacteria</taxon>
        <taxon>Bacillati</taxon>
        <taxon>Cyanobacteriota</taxon>
        <taxon>Cyanophyceae</taxon>
        <taxon>Gomontiellales</taxon>
        <taxon>Cyanothecaceae</taxon>
        <taxon>Cyanothece</taxon>
    </lineage>
</organism>
<evidence type="ECO:0000256" key="6">
    <source>
        <dbReference type="ARBA" id="ARBA00023136"/>
    </source>
</evidence>
<dbReference type="Gene3D" id="3.60.110.10">
    <property type="entry name" value="Carbon-nitrogen hydrolase"/>
    <property type="match status" value="1"/>
</dbReference>
<dbReference type="InterPro" id="IPR004563">
    <property type="entry name" value="Apolipo_AcylTrfase"/>
</dbReference>
<name>B8HXU5_CYAP4</name>
<dbReference type="InterPro" id="IPR003010">
    <property type="entry name" value="C-N_Hydrolase"/>
</dbReference>
<evidence type="ECO:0000256" key="4">
    <source>
        <dbReference type="ARBA" id="ARBA00022692"/>
    </source>
</evidence>
<evidence type="ECO:0000256" key="3">
    <source>
        <dbReference type="ARBA" id="ARBA00022679"/>
    </source>
</evidence>
<dbReference type="GO" id="GO:0042158">
    <property type="term" value="P:lipoprotein biosynthetic process"/>
    <property type="evidence" value="ECO:0007669"/>
    <property type="project" value="UniProtKB-UniRule"/>
</dbReference>
<dbReference type="Pfam" id="PF00795">
    <property type="entry name" value="CN_hydrolase"/>
    <property type="match status" value="1"/>
</dbReference>
<keyword evidence="10" id="KW-0449">Lipoprotein</keyword>
<gene>
    <name evidence="8" type="primary">lnt</name>
    <name evidence="10" type="ordered locus">Cyan7425_0998</name>
</gene>
<dbReference type="eggNOG" id="COG0815">
    <property type="taxonomic scope" value="Bacteria"/>
</dbReference>
<dbReference type="PANTHER" id="PTHR38686:SF1">
    <property type="entry name" value="APOLIPOPROTEIN N-ACYLTRANSFERASE"/>
    <property type="match status" value="1"/>
</dbReference>
<comment type="function">
    <text evidence="8">Catalyzes the phospholipid dependent N-acylation of the N-terminal cysteine of apolipoprotein, the last step in lipoprotein maturation.</text>
</comment>
<dbReference type="EMBL" id="CP001344">
    <property type="protein sequence ID" value="ACL43384.1"/>
    <property type="molecule type" value="Genomic_DNA"/>
</dbReference>
<protein>
    <recommendedName>
        <fullName evidence="8">Apolipoprotein N-acyltransferase</fullName>
        <shortName evidence="8">ALP N-acyltransferase</shortName>
        <ecNumber evidence="8">2.3.1.269</ecNumber>
    </recommendedName>
</protein>
<keyword evidence="3 8" id="KW-0808">Transferase</keyword>
<dbReference type="HOGENOM" id="CLU_019563_1_0_3"/>
<comment type="similarity">
    <text evidence="8">Belongs to the CN hydrolase family. Apolipoprotein N-acyltransferase subfamily.</text>
</comment>
<dbReference type="PROSITE" id="PS50263">
    <property type="entry name" value="CN_HYDROLASE"/>
    <property type="match status" value="1"/>
</dbReference>
<evidence type="ECO:0000313" key="10">
    <source>
        <dbReference type="EMBL" id="ACL43384.1"/>
    </source>
</evidence>
<dbReference type="InterPro" id="IPR045378">
    <property type="entry name" value="LNT_N"/>
</dbReference>
<dbReference type="SUPFAM" id="SSF56317">
    <property type="entry name" value="Carbon-nitrogen hydrolase"/>
    <property type="match status" value="1"/>
</dbReference>
<dbReference type="UniPathway" id="UPA00666"/>
<dbReference type="OrthoDB" id="9804277at2"/>
<comment type="subcellular location">
    <subcellularLocation>
        <location evidence="1 8">Cell membrane</location>
        <topology evidence="1 8">Multi-pass membrane protein</topology>
    </subcellularLocation>
</comment>
<keyword evidence="5 8" id="KW-1133">Transmembrane helix</keyword>
<keyword evidence="2 8" id="KW-1003">Cell membrane</keyword>
<dbReference type="NCBIfam" id="TIGR00546">
    <property type="entry name" value="lnt"/>
    <property type="match status" value="1"/>
</dbReference>
<evidence type="ECO:0000256" key="2">
    <source>
        <dbReference type="ARBA" id="ARBA00022475"/>
    </source>
</evidence>
<dbReference type="KEGG" id="cyn:Cyan7425_0998"/>
<evidence type="ECO:0000256" key="1">
    <source>
        <dbReference type="ARBA" id="ARBA00004651"/>
    </source>
</evidence>
<comment type="catalytic activity">
    <reaction evidence="8">
        <text>N-terminal S-1,2-diacyl-sn-glyceryl-L-cysteinyl-[lipoprotein] + a glycerophospholipid = N-acyl-S-1,2-diacyl-sn-glyceryl-L-cysteinyl-[lipoprotein] + a 2-acyl-sn-glycero-3-phospholipid + H(+)</text>
        <dbReference type="Rhea" id="RHEA:48228"/>
        <dbReference type="Rhea" id="RHEA-COMP:14681"/>
        <dbReference type="Rhea" id="RHEA-COMP:14684"/>
        <dbReference type="ChEBI" id="CHEBI:15378"/>
        <dbReference type="ChEBI" id="CHEBI:136912"/>
        <dbReference type="ChEBI" id="CHEBI:140656"/>
        <dbReference type="ChEBI" id="CHEBI:140657"/>
        <dbReference type="ChEBI" id="CHEBI:140660"/>
        <dbReference type="EC" id="2.3.1.269"/>
    </reaction>
</comment>
<dbReference type="GO" id="GO:0016410">
    <property type="term" value="F:N-acyltransferase activity"/>
    <property type="evidence" value="ECO:0007669"/>
    <property type="project" value="UniProtKB-UniRule"/>
</dbReference>
<comment type="pathway">
    <text evidence="8">Protein modification; lipoprotein biosynthesis (N-acyl transfer).</text>
</comment>
<proteinExistence type="inferred from homology"/>
<keyword evidence="4 8" id="KW-0812">Transmembrane</keyword>
<reference evidence="10" key="1">
    <citation type="submission" date="2009-01" db="EMBL/GenBank/DDBJ databases">
        <title>Complete sequence of chromosome Cyanothece sp. PCC 7425.</title>
        <authorList>
            <consortium name="US DOE Joint Genome Institute"/>
            <person name="Lucas S."/>
            <person name="Copeland A."/>
            <person name="Lapidus A."/>
            <person name="Glavina del Rio T."/>
            <person name="Dalin E."/>
            <person name="Tice H."/>
            <person name="Bruce D."/>
            <person name="Goodwin L."/>
            <person name="Pitluck S."/>
            <person name="Sims D."/>
            <person name="Meineke L."/>
            <person name="Brettin T."/>
            <person name="Detter J.C."/>
            <person name="Han C."/>
            <person name="Larimer F."/>
            <person name="Land M."/>
            <person name="Hauser L."/>
            <person name="Kyrpides N."/>
            <person name="Ovchinnikova G."/>
            <person name="Liberton M."/>
            <person name="Stoeckel J."/>
            <person name="Banerjee A."/>
            <person name="Singh A."/>
            <person name="Page L."/>
            <person name="Sato H."/>
            <person name="Zhao L."/>
            <person name="Sherman L."/>
            <person name="Pakrasi H."/>
            <person name="Richardson P."/>
        </authorList>
    </citation>
    <scope>NUCLEOTIDE SEQUENCE</scope>
    <source>
        <strain evidence="10">PCC 7425</strain>
    </source>
</reference>
<dbReference type="GO" id="GO:0005886">
    <property type="term" value="C:plasma membrane"/>
    <property type="evidence" value="ECO:0007669"/>
    <property type="project" value="UniProtKB-SubCell"/>
</dbReference>
<keyword evidence="7 8" id="KW-0012">Acyltransferase</keyword>
<feature type="transmembrane region" description="Helical" evidence="8">
    <location>
        <begin position="79"/>
        <end position="105"/>
    </location>
</feature>
<evidence type="ECO:0000259" key="9">
    <source>
        <dbReference type="PROSITE" id="PS50263"/>
    </source>
</evidence>